<dbReference type="OrthoDB" id="7930524at2"/>
<dbReference type="GO" id="GO:0005886">
    <property type="term" value="C:plasma membrane"/>
    <property type="evidence" value="ECO:0007669"/>
    <property type="project" value="UniProtKB-SubCell"/>
</dbReference>
<dbReference type="CDD" id="cd17324">
    <property type="entry name" value="MFS_NepI_like"/>
    <property type="match status" value="1"/>
</dbReference>
<keyword evidence="2" id="KW-1003">Cell membrane</keyword>
<dbReference type="InterPro" id="IPR001958">
    <property type="entry name" value="Tet-R_TetA/multi-R_MdtG-like"/>
</dbReference>
<feature type="transmembrane region" description="Helical" evidence="6">
    <location>
        <begin position="328"/>
        <end position="349"/>
    </location>
</feature>
<feature type="transmembrane region" description="Helical" evidence="6">
    <location>
        <begin position="355"/>
        <end position="377"/>
    </location>
</feature>
<reference evidence="8 9" key="1">
    <citation type="submission" date="2013-08" db="EMBL/GenBank/DDBJ databases">
        <title>The genome sequence of Skermanella stibiiresistens.</title>
        <authorList>
            <person name="Zhu W."/>
            <person name="Wang G."/>
        </authorList>
    </citation>
    <scope>NUCLEOTIDE SEQUENCE [LARGE SCALE GENOMIC DNA]</scope>
    <source>
        <strain evidence="8 9">SB22</strain>
    </source>
</reference>
<feature type="transmembrane region" description="Helical" evidence="6">
    <location>
        <begin position="234"/>
        <end position="257"/>
    </location>
</feature>
<proteinExistence type="predicted"/>
<feature type="transmembrane region" description="Helical" evidence="6">
    <location>
        <begin position="269"/>
        <end position="285"/>
    </location>
</feature>
<evidence type="ECO:0000256" key="4">
    <source>
        <dbReference type="ARBA" id="ARBA00022989"/>
    </source>
</evidence>
<dbReference type="Proteomes" id="UP000019486">
    <property type="component" value="Unassembled WGS sequence"/>
</dbReference>
<name>W9H2I7_9PROT</name>
<dbReference type="InterPro" id="IPR036259">
    <property type="entry name" value="MFS_trans_sf"/>
</dbReference>
<dbReference type="SUPFAM" id="SSF103473">
    <property type="entry name" value="MFS general substrate transporter"/>
    <property type="match status" value="1"/>
</dbReference>
<evidence type="ECO:0000256" key="3">
    <source>
        <dbReference type="ARBA" id="ARBA00022692"/>
    </source>
</evidence>
<dbReference type="PANTHER" id="PTHR43124:SF3">
    <property type="entry name" value="CHLORAMPHENICOL EFFLUX PUMP RV0191"/>
    <property type="match status" value="1"/>
</dbReference>
<evidence type="ECO:0000256" key="1">
    <source>
        <dbReference type="ARBA" id="ARBA00004651"/>
    </source>
</evidence>
<comment type="caution">
    <text evidence="8">The sequence shown here is derived from an EMBL/GenBank/DDBJ whole genome shotgun (WGS) entry which is preliminary data.</text>
</comment>
<feature type="transmembrane region" description="Helical" evidence="6">
    <location>
        <begin position="155"/>
        <end position="177"/>
    </location>
</feature>
<evidence type="ECO:0000256" key="5">
    <source>
        <dbReference type="ARBA" id="ARBA00023136"/>
    </source>
</evidence>
<dbReference type="PROSITE" id="PS50850">
    <property type="entry name" value="MFS"/>
    <property type="match status" value="1"/>
</dbReference>
<dbReference type="AlphaFoldDB" id="W9H2I7"/>
<accession>W9H2I7</accession>
<evidence type="ECO:0000256" key="2">
    <source>
        <dbReference type="ARBA" id="ARBA00022475"/>
    </source>
</evidence>
<evidence type="ECO:0000259" key="7">
    <source>
        <dbReference type="PROSITE" id="PS50850"/>
    </source>
</evidence>
<dbReference type="PRINTS" id="PR01035">
    <property type="entry name" value="TCRTETA"/>
</dbReference>
<keyword evidence="3 6" id="KW-0812">Transmembrane</keyword>
<dbReference type="Pfam" id="PF07690">
    <property type="entry name" value="MFS_1"/>
    <property type="match status" value="1"/>
</dbReference>
<feature type="domain" description="Major facilitator superfamily (MFS) profile" evidence="7">
    <location>
        <begin position="3"/>
        <end position="380"/>
    </location>
</feature>
<gene>
    <name evidence="8" type="ORF">N825_08420</name>
</gene>
<feature type="transmembrane region" description="Helical" evidence="6">
    <location>
        <begin position="198"/>
        <end position="222"/>
    </location>
</feature>
<feature type="transmembrane region" description="Helical" evidence="6">
    <location>
        <begin position="128"/>
        <end position="149"/>
    </location>
</feature>
<dbReference type="EMBL" id="AVFL01000014">
    <property type="protein sequence ID" value="EWY39016.1"/>
    <property type="molecule type" value="Genomic_DNA"/>
</dbReference>
<evidence type="ECO:0000313" key="8">
    <source>
        <dbReference type="EMBL" id="EWY39016.1"/>
    </source>
</evidence>
<dbReference type="GO" id="GO:0022857">
    <property type="term" value="F:transmembrane transporter activity"/>
    <property type="evidence" value="ECO:0007669"/>
    <property type="project" value="InterPro"/>
</dbReference>
<evidence type="ECO:0000313" key="9">
    <source>
        <dbReference type="Proteomes" id="UP000019486"/>
    </source>
</evidence>
<dbReference type="STRING" id="1385369.N825_08420"/>
<organism evidence="8 9">
    <name type="scientific">Skermanella stibiiresistens SB22</name>
    <dbReference type="NCBI Taxonomy" id="1385369"/>
    <lineage>
        <taxon>Bacteria</taxon>
        <taxon>Pseudomonadati</taxon>
        <taxon>Pseudomonadota</taxon>
        <taxon>Alphaproteobacteria</taxon>
        <taxon>Rhodospirillales</taxon>
        <taxon>Azospirillaceae</taxon>
        <taxon>Skermanella</taxon>
    </lineage>
</organism>
<protein>
    <submittedName>
        <fullName evidence="8">MFS transporter</fullName>
    </submittedName>
</protein>
<sequence>MPFLLILGLAGFASALSLRVTDPLLPVLAVDLGITLREAALLASAYTLPYAIMQLVLGPVGDAVGKIRLIRLSLAVLTVGLALSAVAPSYGTVLAARALAGAFAGGIIPASMALIGDRVAYAERQFSISRFLIAVIFGQLSGSAISGALAEVTGWRVVFGLCSAVAGMAFILAMIFLKGDTARGELSLQGSIERYRTVLLNPTSIFVFATVAGEGILIFGVFPFVAPMLVPHGAVGSMEAGIAISAFAVGGIVYSVVVRRLVASLGQWGMMRVGGLVAGLCYILVATPLHWTAISVLFLVAGFGFYMLHNTMQTQATELAPTARGSALALFASAFFMGQGIGPILGGAISHSYGFGTLFLVAGALTVGLGFGAAWLIQSRSKPV</sequence>
<comment type="subcellular location">
    <subcellularLocation>
        <location evidence="1">Cell membrane</location>
        <topology evidence="1">Multi-pass membrane protein</topology>
    </subcellularLocation>
</comment>
<dbReference type="Gene3D" id="1.20.1250.20">
    <property type="entry name" value="MFS general substrate transporter like domains"/>
    <property type="match status" value="1"/>
</dbReference>
<feature type="transmembrane region" description="Helical" evidence="6">
    <location>
        <begin position="291"/>
        <end position="308"/>
    </location>
</feature>
<dbReference type="PANTHER" id="PTHR43124">
    <property type="entry name" value="PURINE EFFLUX PUMP PBUE"/>
    <property type="match status" value="1"/>
</dbReference>
<evidence type="ECO:0000256" key="6">
    <source>
        <dbReference type="SAM" id="Phobius"/>
    </source>
</evidence>
<keyword evidence="9" id="KW-1185">Reference proteome</keyword>
<dbReference type="InterPro" id="IPR050189">
    <property type="entry name" value="MFS_Efflux_Transporters"/>
</dbReference>
<keyword evidence="4 6" id="KW-1133">Transmembrane helix</keyword>
<keyword evidence="5 6" id="KW-0472">Membrane</keyword>
<feature type="transmembrane region" description="Helical" evidence="6">
    <location>
        <begin position="69"/>
        <end position="88"/>
    </location>
</feature>
<dbReference type="InterPro" id="IPR020846">
    <property type="entry name" value="MFS_dom"/>
</dbReference>
<feature type="transmembrane region" description="Helical" evidence="6">
    <location>
        <begin position="39"/>
        <end position="57"/>
    </location>
</feature>
<dbReference type="RefSeq" id="WP_037455438.1">
    <property type="nucleotide sequence ID" value="NZ_AVFL01000014.1"/>
</dbReference>
<dbReference type="InterPro" id="IPR011701">
    <property type="entry name" value="MFS"/>
</dbReference>
<feature type="transmembrane region" description="Helical" evidence="6">
    <location>
        <begin position="94"/>
        <end position="116"/>
    </location>
</feature>
<dbReference type="PATRIC" id="fig|1385369.3.peg.3862"/>